<protein>
    <recommendedName>
        <fullName evidence="1">Fimbrial-type adhesion domain-containing protein</fullName>
    </recommendedName>
</protein>
<dbReference type="RefSeq" id="WP_421957920.1">
    <property type="nucleotide sequence ID" value="NZ_CACRTZ010000041.1"/>
</dbReference>
<gene>
    <name evidence="2" type="ORF">EMLFYP7_00300</name>
</gene>
<feature type="domain" description="Fimbrial-type adhesion" evidence="1">
    <location>
        <begin position="261"/>
        <end position="415"/>
    </location>
</feature>
<evidence type="ECO:0000313" key="2">
    <source>
        <dbReference type="EMBL" id="VYU81377.1"/>
    </source>
</evidence>
<dbReference type="Gene3D" id="2.60.40.1090">
    <property type="entry name" value="Fimbrial-type adhesion domain"/>
    <property type="match status" value="1"/>
</dbReference>
<dbReference type="SUPFAM" id="SSF49401">
    <property type="entry name" value="Bacterial adhesins"/>
    <property type="match status" value="1"/>
</dbReference>
<dbReference type="InterPro" id="IPR036937">
    <property type="entry name" value="Adhesion_dom_fimbrial_sf"/>
</dbReference>
<accession>A0A6N3HWM3</accession>
<dbReference type="AlphaFoldDB" id="A0A6N3HWM3"/>
<sequence>MLKIDRRTPGKKITKAFRTGAIIIAATAGSQAYATVLSGNVYWSSGINSGDLAATCSVTFPDEQPLAVSRTLVVGNDVPNGTEIFSWGYGAWSSDVVMSCVGSGKGTNSGAISGFSPTNTFTIFNVNDSYGGIIMNNSGLRLKLWVKAGTGSTPCTGVGCDPYSNAYSLYGYATGGSFLSTGEEAPLQGSYWSDLYQKINPPVSPADNLRYYPTMTGRYSMRASLIKVGNVSYGPLKVNNPPPFQVGTTSINTLFQGSGITIAPPACRLKTTDYTIPMGTWEAVTFAGTPVYGTPEPVNLSLECSGKTEHVHFRFEDTGTSLSANKNVTLYDNAGGNKIDGLEIELLYNGNKADVDNTTLTDTGSHGSFVSFEQAFSSASTASFQARYVQNGGITASGRRYSGPVVGKVNMYVTYD</sequence>
<dbReference type="InterPro" id="IPR008966">
    <property type="entry name" value="Adhesion_dom_sf"/>
</dbReference>
<dbReference type="EMBL" id="CACRTZ010000041">
    <property type="protein sequence ID" value="VYU81377.1"/>
    <property type="molecule type" value="Genomic_DNA"/>
</dbReference>
<dbReference type="Pfam" id="PF00419">
    <property type="entry name" value="Fimbrial"/>
    <property type="match status" value="1"/>
</dbReference>
<dbReference type="GO" id="GO:0007155">
    <property type="term" value="P:cell adhesion"/>
    <property type="evidence" value="ECO:0007669"/>
    <property type="project" value="InterPro"/>
</dbReference>
<reference evidence="2" key="1">
    <citation type="submission" date="2019-11" db="EMBL/GenBank/DDBJ databases">
        <authorList>
            <person name="Feng L."/>
        </authorList>
    </citation>
    <scope>NUCLEOTIDE SEQUENCE</scope>
    <source>
        <strain evidence="2">EMassiliensisLFYP7</strain>
    </source>
</reference>
<proteinExistence type="predicted"/>
<name>A0A6N3HWM3_9ENTR</name>
<dbReference type="GO" id="GO:0009289">
    <property type="term" value="C:pilus"/>
    <property type="evidence" value="ECO:0007669"/>
    <property type="project" value="InterPro"/>
</dbReference>
<dbReference type="InterPro" id="IPR000259">
    <property type="entry name" value="Adhesion_dom_fimbrial"/>
</dbReference>
<organism evidence="2">
    <name type="scientific">Phytobacter massiliensis</name>
    <dbReference type="NCBI Taxonomy" id="1485952"/>
    <lineage>
        <taxon>Bacteria</taxon>
        <taxon>Pseudomonadati</taxon>
        <taxon>Pseudomonadota</taxon>
        <taxon>Gammaproteobacteria</taxon>
        <taxon>Enterobacterales</taxon>
        <taxon>Enterobacteriaceae</taxon>
        <taxon>Phytobacter</taxon>
    </lineage>
</organism>
<evidence type="ECO:0000259" key="1">
    <source>
        <dbReference type="Pfam" id="PF00419"/>
    </source>
</evidence>